<name>A0A1I7DV93_9HYPH</name>
<evidence type="ECO:0000313" key="2">
    <source>
        <dbReference type="EMBL" id="SFU15607.1"/>
    </source>
</evidence>
<evidence type="ECO:0008006" key="4">
    <source>
        <dbReference type="Google" id="ProtNLM"/>
    </source>
</evidence>
<evidence type="ECO:0000313" key="3">
    <source>
        <dbReference type="Proteomes" id="UP000183371"/>
    </source>
</evidence>
<protein>
    <recommendedName>
        <fullName evidence="4">Type IV secretion system protein VirB3</fullName>
    </recommendedName>
</protein>
<keyword evidence="1" id="KW-1133">Transmembrane helix</keyword>
<proteinExistence type="predicted"/>
<accession>A0A1I7DV93</accession>
<keyword evidence="1" id="KW-0812">Transmembrane</keyword>
<dbReference type="EMBL" id="FPBD01000011">
    <property type="protein sequence ID" value="SFU15607.1"/>
    <property type="molecule type" value="Genomic_DNA"/>
</dbReference>
<dbReference type="AlphaFoldDB" id="A0A1I7DV93"/>
<dbReference type="RefSeq" id="WP_054785471.1">
    <property type="nucleotide sequence ID" value="NZ_FPBD01000011.1"/>
</dbReference>
<feature type="transmembrane region" description="Helical" evidence="1">
    <location>
        <begin position="47"/>
        <end position="66"/>
    </location>
</feature>
<reference evidence="3" key="1">
    <citation type="submission" date="2016-10" db="EMBL/GenBank/DDBJ databases">
        <authorList>
            <person name="Varghese N."/>
            <person name="Submissions S."/>
        </authorList>
    </citation>
    <scope>NUCLEOTIDE SEQUENCE [LARGE SCALE GENOMIC DNA]</scope>
    <source>
        <strain evidence="3">DSM 17465</strain>
    </source>
</reference>
<evidence type="ECO:0000256" key="1">
    <source>
        <dbReference type="SAM" id="Phobius"/>
    </source>
</evidence>
<feature type="transmembrane region" description="Helical" evidence="1">
    <location>
        <begin position="21"/>
        <end position="41"/>
    </location>
</feature>
<dbReference type="Proteomes" id="UP000183371">
    <property type="component" value="Unassembled WGS sequence"/>
</dbReference>
<sequence>MRVQNGVYRHLQSPSTIFGMPPVFAALAIGGVFFVGAILTLVIDPPVVMLLCIFATPPALVFTITLRRKDAHCEATLLLPHTFFKGKKERRLVAGGSTAQAKNGKGK</sequence>
<keyword evidence="1" id="KW-0472">Membrane</keyword>
<keyword evidence="3" id="KW-1185">Reference proteome</keyword>
<organism evidence="2 3">
    <name type="scientific">Pseudovibrio denitrificans</name>
    <dbReference type="NCBI Taxonomy" id="258256"/>
    <lineage>
        <taxon>Bacteria</taxon>
        <taxon>Pseudomonadati</taxon>
        <taxon>Pseudomonadota</taxon>
        <taxon>Alphaproteobacteria</taxon>
        <taxon>Hyphomicrobiales</taxon>
        <taxon>Stappiaceae</taxon>
        <taxon>Pseudovibrio</taxon>
    </lineage>
</organism>
<gene>
    <name evidence="2" type="ORF">SAMN05444141_11161</name>
</gene>